<dbReference type="Proteomes" id="UP001497382">
    <property type="component" value="Unassembled WGS sequence"/>
</dbReference>
<dbReference type="EMBL" id="CAXIEN010000204">
    <property type="protein sequence ID" value="CAL1286501.1"/>
    <property type="molecule type" value="Genomic_DNA"/>
</dbReference>
<organism evidence="1 2">
    <name type="scientific">Larinioides sclopetarius</name>
    <dbReference type="NCBI Taxonomy" id="280406"/>
    <lineage>
        <taxon>Eukaryota</taxon>
        <taxon>Metazoa</taxon>
        <taxon>Ecdysozoa</taxon>
        <taxon>Arthropoda</taxon>
        <taxon>Chelicerata</taxon>
        <taxon>Arachnida</taxon>
        <taxon>Araneae</taxon>
        <taxon>Araneomorphae</taxon>
        <taxon>Entelegynae</taxon>
        <taxon>Araneoidea</taxon>
        <taxon>Araneidae</taxon>
        <taxon>Larinioides</taxon>
    </lineage>
</organism>
<sequence length="86" mass="9513">RERCAGANNFCGSGEVYVPPKFCSDFSYYGQKNCCSMRDVPAPIISVDLQRCMFHSHSAQTFPAAAKKNCCSVRDVPSPIIFVDLE</sequence>
<gene>
    <name evidence="1" type="ORF">LARSCL_LOCUS14280</name>
</gene>
<name>A0AAV2AR74_9ARAC</name>
<protein>
    <submittedName>
        <fullName evidence="1">Uncharacterized protein</fullName>
    </submittedName>
</protein>
<accession>A0AAV2AR74</accession>
<dbReference type="AlphaFoldDB" id="A0AAV2AR74"/>
<comment type="caution">
    <text evidence="1">The sequence shown here is derived from an EMBL/GenBank/DDBJ whole genome shotgun (WGS) entry which is preliminary data.</text>
</comment>
<feature type="non-terminal residue" evidence="1">
    <location>
        <position position="86"/>
    </location>
</feature>
<reference evidence="1 2" key="1">
    <citation type="submission" date="2024-04" db="EMBL/GenBank/DDBJ databases">
        <authorList>
            <person name="Rising A."/>
            <person name="Reimegard J."/>
            <person name="Sonavane S."/>
            <person name="Akerstrom W."/>
            <person name="Nylinder S."/>
            <person name="Hedman E."/>
            <person name="Kallberg Y."/>
        </authorList>
    </citation>
    <scope>NUCLEOTIDE SEQUENCE [LARGE SCALE GENOMIC DNA]</scope>
</reference>
<evidence type="ECO:0000313" key="2">
    <source>
        <dbReference type="Proteomes" id="UP001497382"/>
    </source>
</evidence>
<evidence type="ECO:0000313" key="1">
    <source>
        <dbReference type="EMBL" id="CAL1286501.1"/>
    </source>
</evidence>
<proteinExistence type="predicted"/>
<keyword evidence="2" id="KW-1185">Reference proteome</keyword>
<feature type="non-terminal residue" evidence="1">
    <location>
        <position position="1"/>
    </location>
</feature>